<reference evidence="3" key="1">
    <citation type="journal article" date="2023" name="Nat. Commun.">
        <title>Diploid and tetraploid genomes of Acorus and the evolution of monocots.</title>
        <authorList>
            <person name="Ma L."/>
            <person name="Liu K.W."/>
            <person name="Li Z."/>
            <person name="Hsiao Y.Y."/>
            <person name="Qi Y."/>
            <person name="Fu T."/>
            <person name="Tang G.D."/>
            <person name="Zhang D."/>
            <person name="Sun W.H."/>
            <person name="Liu D.K."/>
            <person name="Li Y."/>
            <person name="Chen G.Z."/>
            <person name="Liu X.D."/>
            <person name="Liao X.Y."/>
            <person name="Jiang Y.T."/>
            <person name="Yu X."/>
            <person name="Hao Y."/>
            <person name="Huang J."/>
            <person name="Zhao X.W."/>
            <person name="Ke S."/>
            <person name="Chen Y.Y."/>
            <person name="Wu W.L."/>
            <person name="Hsu J.L."/>
            <person name="Lin Y.F."/>
            <person name="Huang M.D."/>
            <person name="Li C.Y."/>
            <person name="Huang L."/>
            <person name="Wang Z.W."/>
            <person name="Zhao X."/>
            <person name="Zhong W.Y."/>
            <person name="Peng D.H."/>
            <person name="Ahmad S."/>
            <person name="Lan S."/>
            <person name="Zhang J.S."/>
            <person name="Tsai W.C."/>
            <person name="Van de Peer Y."/>
            <person name="Liu Z.J."/>
        </authorList>
    </citation>
    <scope>NUCLEOTIDE SEQUENCE</scope>
    <source>
        <strain evidence="3">CP</strain>
    </source>
</reference>
<evidence type="ECO:0000256" key="1">
    <source>
        <dbReference type="ARBA" id="ARBA00022837"/>
    </source>
</evidence>
<sequence length="81" mass="9349">MKDFKVLLKEVDVNGDGRINLQELRQALLRLNLPHPGWKAFLLMRKVDVNGNHLIDGNFEVKVLINLLRERWGEEHHGGIA</sequence>
<name>A0AAV9DI91_ACOCL</name>
<dbReference type="InterPro" id="IPR002048">
    <property type="entry name" value="EF_hand_dom"/>
</dbReference>
<dbReference type="AlphaFoldDB" id="A0AAV9DI91"/>
<dbReference type="PROSITE" id="PS00018">
    <property type="entry name" value="EF_HAND_1"/>
    <property type="match status" value="1"/>
</dbReference>
<accession>A0AAV9DI91</accession>
<protein>
    <recommendedName>
        <fullName evidence="2">EF-hand domain-containing protein</fullName>
    </recommendedName>
</protein>
<reference evidence="3" key="2">
    <citation type="submission" date="2023-06" db="EMBL/GenBank/DDBJ databases">
        <authorList>
            <person name="Ma L."/>
            <person name="Liu K.-W."/>
            <person name="Li Z."/>
            <person name="Hsiao Y.-Y."/>
            <person name="Qi Y."/>
            <person name="Fu T."/>
            <person name="Tang G."/>
            <person name="Zhang D."/>
            <person name="Sun W.-H."/>
            <person name="Liu D.-K."/>
            <person name="Li Y."/>
            <person name="Chen G.-Z."/>
            <person name="Liu X.-D."/>
            <person name="Liao X.-Y."/>
            <person name="Jiang Y.-T."/>
            <person name="Yu X."/>
            <person name="Hao Y."/>
            <person name="Huang J."/>
            <person name="Zhao X.-W."/>
            <person name="Ke S."/>
            <person name="Chen Y.-Y."/>
            <person name="Wu W.-L."/>
            <person name="Hsu J.-L."/>
            <person name="Lin Y.-F."/>
            <person name="Huang M.-D."/>
            <person name="Li C.-Y."/>
            <person name="Huang L."/>
            <person name="Wang Z.-W."/>
            <person name="Zhao X."/>
            <person name="Zhong W.-Y."/>
            <person name="Peng D.-H."/>
            <person name="Ahmad S."/>
            <person name="Lan S."/>
            <person name="Zhang J.-S."/>
            <person name="Tsai W.-C."/>
            <person name="Van De Peer Y."/>
            <person name="Liu Z.-J."/>
        </authorList>
    </citation>
    <scope>NUCLEOTIDE SEQUENCE</scope>
    <source>
        <strain evidence="3">CP</strain>
        <tissue evidence="3">Leaves</tissue>
    </source>
</reference>
<dbReference type="EMBL" id="JAUJYO010000012">
    <property type="protein sequence ID" value="KAK1301281.1"/>
    <property type="molecule type" value="Genomic_DNA"/>
</dbReference>
<comment type="caution">
    <text evidence="3">The sequence shown here is derived from an EMBL/GenBank/DDBJ whole genome shotgun (WGS) entry which is preliminary data.</text>
</comment>
<dbReference type="Proteomes" id="UP001180020">
    <property type="component" value="Unassembled WGS sequence"/>
</dbReference>
<evidence type="ECO:0000313" key="4">
    <source>
        <dbReference type="Proteomes" id="UP001180020"/>
    </source>
</evidence>
<dbReference type="InterPro" id="IPR011992">
    <property type="entry name" value="EF-hand-dom_pair"/>
</dbReference>
<gene>
    <name evidence="3" type="ORF">QJS10_CPB12g01624</name>
</gene>
<dbReference type="SMART" id="SM00054">
    <property type="entry name" value="EFh"/>
    <property type="match status" value="1"/>
</dbReference>
<feature type="domain" description="EF-hand" evidence="2">
    <location>
        <begin position="1"/>
        <end position="34"/>
    </location>
</feature>
<dbReference type="SUPFAM" id="SSF47473">
    <property type="entry name" value="EF-hand"/>
    <property type="match status" value="1"/>
</dbReference>
<keyword evidence="4" id="KW-1185">Reference proteome</keyword>
<dbReference type="GO" id="GO:0005509">
    <property type="term" value="F:calcium ion binding"/>
    <property type="evidence" value="ECO:0007669"/>
    <property type="project" value="InterPro"/>
</dbReference>
<dbReference type="InterPro" id="IPR018247">
    <property type="entry name" value="EF_Hand_1_Ca_BS"/>
</dbReference>
<evidence type="ECO:0000259" key="2">
    <source>
        <dbReference type="PROSITE" id="PS50222"/>
    </source>
</evidence>
<dbReference type="PROSITE" id="PS50222">
    <property type="entry name" value="EF_HAND_2"/>
    <property type="match status" value="1"/>
</dbReference>
<organism evidence="3 4">
    <name type="scientific">Acorus calamus</name>
    <name type="common">Sweet flag</name>
    <dbReference type="NCBI Taxonomy" id="4465"/>
    <lineage>
        <taxon>Eukaryota</taxon>
        <taxon>Viridiplantae</taxon>
        <taxon>Streptophyta</taxon>
        <taxon>Embryophyta</taxon>
        <taxon>Tracheophyta</taxon>
        <taxon>Spermatophyta</taxon>
        <taxon>Magnoliopsida</taxon>
        <taxon>Liliopsida</taxon>
        <taxon>Acoraceae</taxon>
        <taxon>Acorus</taxon>
    </lineage>
</organism>
<keyword evidence="1" id="KW-0106">Calcium</keyword>
<dbReference type="Gene3D" id="1.10.238.10">
    <property type="entry name" value="EF-hand"/>
    <property type="match status" value="1"/>
</dbReference>
<evidence type="ECO:0000313" key="3">
    <source>
        <dbReference type="EMBL" id="KAK1301281.1"/>
    </source>
</evidence>
<dbReference type="Pfam" id="PF00036">
    <property type="entry name" value="EF-hand_1"/>
    <property type="match status" value="1"/>
</dbReference>
<proteinExistence type="predicted"/>